<dbReference type="RefSeq" id="WP_379270434.1">
    <property type="nucleotide sequence ID" value="NZ_JBHUGT010000023.1"/>
</dbReference>
<dbReference type="InterPro" id="IPR023186">
    <property type="entry name" value="IUNH"/>
</dbReference>
<evidence type="ECO:0000313" key="4">
    <source>
        <dbReference type="EMBL" id="MFD2659748.1"/>
    </source>
</evidence>
<evidence type="ECO:0000256" key="2">
    <source>
        <dbReference type="ARBA" id="ARBA00023295"/>
    </source>
</evidence>
<dbReference type="Proteomes" id="UP001597493">
    <property type="component" value="Unassembled WGS sequence"/>
</dbReference>
<dbReference type="InterPro" id="IPR001910">
    <property type="entry name" value="Inosine/uridine_hydrolase_dom"/>
</dbReference>
<name>A0ABW5QUA2_9BACL</name>
<dbReference type="PANTHER" id="PTHR12304">
    <property type="entry name" value="INOSINE-URIDINE PREFERRING NUCLEOSIDE HYDROLASE"/>
    <property type="match status" value="1"/>
</dbReference>
<dbReference type="SUPFAM" id="SSF53590">
    <property type="entry name" value="Nucleoside hydrolase"/>
    <property type="match status" value="1"/>
</dbReference>
<dbReference type="InterPro" id="IPR036452">
    <property type="entry name" value="Ribo_hydro-like"/>
</dbReference>
<dbReference type="PANTHER" id="PTHR12304:SF4">
    <property type="entry name" value="URIDINE NUCLEOSIDASE"/>
    <property type="match status" value="1"/>
</dbReference>
<keyword evidence="1 4" id="KW-0378">Hydrolase</keyword>
<evidence type="ECO:0000259" key="3">
    <source>
        <dbReference type="Pfam" id="PF01156"/>
    </source>
</evidence>
<sequence>MSQTHRIIIDADTGIDDALAILYAIHAPEIKLEGLTTTFGNTDVDQATDNTLRLLKLCGKETEIPVAKGAAGPLKREYEGPVVNVHGHNGIGDAVIPKSDQQPLPVSAAEFLVRMANDNPGEITLVMVGRMTNLALALQMDPSIARKFKKVVIMGGTVLAPGNVTPVSEANLWGDPEAAAAVFESEVPLTVVGLDVTMKTRLTYEHLHLLDRKAPERNKAMVQFLHDSLGVYFDFYRQSNYFAESCPLHDPLAVLVAVNPSLVKTQTFKATIDCGHGLTAGMIVTDRRARATEGRDIQFCMEVDADRAVGQMLSAWL</sequence>
<reference evidence="5" key="1">
    <citation type="journal article" date="2019" name="Int. J. Syst. Evol. Microbiol.">
        <title>The Global Catalogue of Microorganisms (GCM) 10K type strain sequencing project: providing services to taxonomists for standard genome sequencing and annotation.</title>
        <authorList>
            <consortium name="The Broad Institute Genomics Platform"/>
            <consortium name="The Broad Institute Genome Sequencing Center for Infectious Disease"/>
            <person name="Wu L."/>
            <person name="Ma J."/>
        </authorList>
    </citation>
    <scope>NUCLEOTIDE SEQUENCE [LARGE SCALE GENOMIC DNA]</scope>
    <source>
        <strain evidence="5">TISTR 1827</strain>
    </source>
</reference>
<dbReference type="Pfam" id="PF01156">
    <property type="entry name" value="IU_nuc_hydro"/>
    <property type="match status" value="1"/>
</dbReference>
<dbReference type="Gene3D" id="3.90.245.10">
    <property type="entry name" value="Ribonucleoside hydrolase-like"/>
    <property type="match status" value="1"/>
</dbReference>
<dbReference type="CDD" id="cd02650">
    <property type="entry name" value="nuc_hydro_CaPnhB"/>
    <property type="match status" value="1"/>
</dbReference>
<evidence type="ECO:0000313" key="5">
    <source>
        <dbReference type="Proteomes" id="UP001597493"/>
    </source>
</evidence>
<proteinExistence type="predicted"/>
<organism evidence="4 5">
    <name type="scientific">Paenibacillus thailandensis</name>
    <dbReference type="NCBI Taxonomy" id="393250"/>
    <lineage>
        <taxon>Bacteria</taxon>
        <taxon>Bacillati</taxon>
        <taxon>Bacillota</taxon>
        <taxon>Bacilli</taxon>
        <taxon>Bacillales</taxon>
        <taxon>Paenibacillaceae</taxon>
        <taxon>Paenibacillus</taxon>
    </lineage>
</organism>
<evidence type="ECO:0000256" key="1">
    <source>
        <dbReference type="ARBA" id="ARBA00022801"/>
    </source>
</evidence>
<dbReference type="EMBL" id="JBHUMY010000006">
    <property type="protein sequence ID" value="MFD2659748.1"/>
    <property type="molecule type" value="Genomic_DNA"/>
</dbReference>
<protein>
    <submittedName>
        <fullName evidence="4">Nucleoside hydrolase</fullName>
    </submittedName>
</protein>
<comment type="caution">
    <text evidence="4">The sequence shown here is derived from an EMBL/GenBank/DDBJ whole genome shotgun (WGS) entry which is preliminary data.</text>
</comment>
<accession>A0ABW5QUA2</accession>
<keyword evidence="5" id="KW-1185">Reference proteome</keyword>
<feature type="domain" description="Inosine/uridine-preferring nucleoside hydrolase" evidence="3">
    <location>
        <begin position="7"/>
        <end position="307"/>
    </location>
</feature>
<keyword evidence="2" id="KW-0326">Glycosidase</keyword>
<dbReference type="GO" id="GO:0016787">
    <property type="term" value="F:hydrolase activity"/>
    <property type="evidence" value="ECO:0007669"/>
    <property type="project" value="UniProtKB-KW"/>
</dbReference>
<gene>
    <name evidence="4" type="ORF">ACFSW5_05635</name>
</gene>